<reference evidence="2 3" key="1">
    <citation type="journal article" date="2023" name="IScience">
        <title>Expanded male sex-determining region conserved during the evolution of homothallism in the green alga Volvox.</title>
        <authorList>
            <person name="Yamamoto K."/>
            <person name="Matsuzaki R."/>
            <person name="Mahakham W."/>
            <person name="Heman W."/>
            <person name="Sekimoto H."/>
            <person name="Kawachi M."/>
            <person name="Minakuchi Y."/>
            <person name="Toyoda A."/>
            <person name="Nozaki H."/>
        </authorList>
    </citation>
    <scope>NUCLEOTIDE SEQUENCE [LARGE SCALE GENOMIC DNA]</scope>
    <source>
        <strain evidence="2 3">NIES-4468</strain>
    </source>
</reference>
<comment type="caution">
    <text evidence="2">The sequence shown here is derived from an EMBL/GenBank/DDBJ whole genome shotgun (WGS) entry which is preliminary data.</text>
</comment>
<feature type="region of interest" description="Disordered" evidence="1">
    <location>
        <begin position="449"/>
        <end position="492"/>
    </location>
</feature>
<feature type="compositionally biased region" description="Basic and acidic residues" evidence="1">
    <location>
        <begin position="467"/>
        <end position="492"/>
    </location>
</feature>
<feature type="compositionally biased region" description="Polar residues" evidence="1">
    <location>
        <begin position="1271"/>
        <end position="1280"/>
    </location>
</feature>
<feature type="compositionally biased region" description="Low complexity" evidence="1">
    <location>
        <begin position="1244"/>
        <end position="1265"/>
    </location>
</feature>
<accession>A0ABQ5RQG2</accession>
<dbReference type="PANTHER" id="PTHR46883">
    <property type="entry name" value="BARDET-BIEDL SYNDROME 12 PROTEIN"/>
    <property type="match status" value="1"/>
</dbReference>
<feature type="compositionally biased region" description="Pro residues" evidence="1">
    <location>
        <begin position="969"/>
        <end position="981"/>
    </location>
</feature>
<feature type="region of interest" description="Disordered" evidence="1">
    <location>
        <begin position="261"/>
        <end position="282"/>
    </location>
</feature>
<sequence>MSRFELARKLQATCGVLRSFLGPHKVLKCVIDSTSDARNCLAGTVQAFLLAADGDPTTTNLLLEALEGQAPSAADSPASGPGPGSGATWLAVFCGQLLGHVLDLVEIQGVPYECVRAGVLQAIDECCEAVRECAIELPMVAERWDEQDLMSYHEAVSLLMVGTEAVSTMESASLPVVSTASATPHPSTSAPDWDLPAFPPVASAVSLSTAGYPIDSAVVDLESGEVKTQADAMKLWTGPAYHPPPTPSMLPQLQLPQQVMMSAATAAAPSDGNGGGIQHSQCPLPQEQQQLSLPREGQGQAHPQLPGQVSQLQVNGSGRTSDGVYNAGRAPAAGRECGKVHSEYVGMPLEAEVELAALEEEASWFFNDGELQAEREARAQKSLLQHLAAGLTAAGVPAPEMRSLKKAPAFLQDGARDTSGAFQTKARDASCIPAAGRSSHSVVKWVAEGRHRSDGGGDSNFDSAGDEGGRDSSKLGTHGERDAFGGLEERTADGDTGRVAAVGCLQIRDLHPKAHARTPPTSCHPSTLKAVLDDDDDEFGWFQSYDVNAHYGGLATGLRPHPTRDSTTVLIALESPSTAEPRSPVPPAAEGDVNRGSEAAGVAGTAGLTDPQAGGLRDPKSWAAGPQDYAEGAPGKGNSNSWRERGAPIREGRGRNVAEGKERGLSKGGMPLDAEVELAALEEASWFFNDGELQAEREARAQKSLLQQLAAGLTAVDSVLLRGDGSNGEVHGQGGRAAEGISTGSTNAVEEELELSGRKSTDLQDTDGNPHHLHCVTAAPGASPSPPTPPLPPLPAPVATPTRYFLDSTSGRDEAPEEWGTASRGGRGSGKCSFEITAARQRLSPLTRLVCAAAHGLSHGRSLEMQLAAAALLLLLEPLVRRQPGDVRPPLAAKTTSAAIAAAKEDLSAMSAQVRQAAAALQFERCVLTVEMMGRSAVAAAAMRGVVVPLATLSTAQAALAAEFFTALPSPPSPPPPPPGNSSPSAAHTATPTAPATLRARKFTTVFFQGALQVDRAVYGPIVITDAAGLVAATSDARVEAFASHLLEALKPHGVQLLLASGHIPDALSAVLQQLSGGAMLVLGGIGLRAIRAAAACCGAMPAASLSSLDTRRNVATHVAVELVQGGLGLGDYRTAAGHRHTEAAVLMRITKAPRTHLGNPSGGDCDASVPQVPVLRPGWVTIVSSHSLASQLEVQGVSFRTCFNRLIAALRKGHVLPGSGAWELAAAEHLTRRAKQLEAHHASPPLLQPLPSGQQSMQPPQSLLAEGRHGNSTIGEEVL</sequence>
<feature type="region of interest" description="Disordered" evidence="1">
    <location>
        <begin position="969"/>
        <end position="993"/>
    </location>
</feature>
<feature type="region of interest" description="Disordered" evidence="1">
    <location>
        <begin position="726"/>
        <end position="830"/>
    </location>
</feature>
<gene>
    <name evidence="2" type="ORF">VaNZ11_001748</name>
</gene>
<feature type="compositionally biased region" description="Pro residues" evidence="1">
    <location>
        <begin position="783"/>
        <end position="798"/>
    </location>
</feature>
<feature type="region of interest" description="Disordered" evidence="1">
    <location>
        <begin position="1237"/>
        <end position="1280"/>
    </location>
</feature>
<protein>
    <submittedName>
        <fullName evidence="2">Uncharacterized protein</fullName>
    </submittedName>
</protein>
<dbReference type="EMBL" id="BSDZ01000004">
    <property type="protein sequence ID" value="GLI59785.1"/>
    <property type="molecule type" value="Genomic_DNA"/>
</dbReference>
<dbReference type="Proteomes" id="UP001165090">
    <property type="component" value="Unassembled WGS sequence"/>
</dbReference>
<feature type="non-terminal residue" evidence="2">
    <location>
        <position position="1280"/>
    </location>
</feature>
<evidence type="ECO:0000313" key="3">
    <source>
        <dbReference type="Proteomes" id="UP001165090"/>
    </source>
</evidence>
<keyword evidence="3" id="KW-1185">Reference proteome</keyword>
<evidence type="ECO:0000256" key="1">
    <source>
        <dbReference type="SAM" id="MobiDB-lite"/>
    </source>
</evidence>
<feature type="region of interest" description="Disordered" evidence="1">
    <location>
        <begin position="574"/>
        <end position="668"/>
    </location>
</feature>
<evidence type="ECO:0000313" key="2">
    <source>
        <dbReference type="EMBL" id="GLI59785.1"/>
    </source>
</evidence>
<feature type="compositionally biased region" description="Low complexity" evidence="1">
    <location>
        <begin position="982"/>
        <end position="993"/>
    </location>
</feature>
<feature type="compositionally biased region" description="Basic and acidic residues" evidence="1">
    <location>
        <begin position="642"/>
        <end position="665"/>
    </location>
</feature>
<organism evidence="2 3">
    <name type="scientific">Volvox africanus</name>
    <dbReference type="NCBI Taxonomy" id="51714"/>
    <lineage>
        <taxon>Eukaryota</taxon>
        <taxon>Viridiplantae</taxon>
        <taxon>Chlorophyta</taxon>
        <taxon>core chlorophytes</taxon>
        <taxon>Chlorophyceae</taxon>
        <taxon>CS clade</taxon>
        <taxon>Chlamydomonadales</taxon>
        <taxon>Volvocaceae</taxon>
        <taxon>Volvox</taxon>
    </lineage>
</organism>
<dbReference type="InterPro" id="IPR027413">
    <property type="entry name" value="GROEL-like_equatorial_sf"/>
</dbReference>
<feature type="region of interest" description="Disordered" evidence="1">
    <location>
        <begin position="312"/>
        <end position="332"/>
    </location>
</feature>
<dbReference type="InterPro" id="IPR042984">
    <property type="entry name" value="BBS12"/>
</dbReference>
<name>A0ABQ5RQG2_9CHLO</name>
<dbReference type="PANTHER" id="PTHR46883:SF1">
    <property type="entry name" value="BARDET-BIEDL SYNDROME 12 PROTEIN"/>
    <property type="match status" value="1"/>
</dbReference>
<proteinExistence type="predicted"/>
<dbReference type="SUPFAM" id="SSF48592">
    <property type="entry name" value="GroEL equatorial domain-like"/>
    <property type="match status" value="1"/>
</dbReference>